<proteinExistence type="predicted"/>
<protein>
    <submittedName>
        <fullName evidence="2">Putative coat protein</fullName>
    </submittedName>
</protein>
<accession>A0A0B5CSK4</accession>
<sequence>MSAQPTTGSATAPAAVPATTQGPAPSTAAPPSATPHNVTAVTTKAKGKNYAPRSTMPSVSTKSPGLSTMLHAVSDMPYYDKPYYNVTYKVPNFMMFFYVLSLMDNQMAHTKRFTDANPDWIFFVSQLYFSVLLFYFTLKCQLTGAQISNEQLLFLEFIENNFDIKNAKIAGPLVPFFQSLAANAGPTKAYGNLVFGIPNNLEVTQANHFLFNNRLNANLPSLIFILDQMMRYINNFAPVAPANAAPVSANMNTTDQFYFNIYGQAAANANANRICMHTPTARFEPQLPTHVASGFLGSSNVWRSSLPFDPATNNSTYVSGNNANTLTLDQILGFRGFGGTVNNTFTWFTQVGRLMQPYADFWKDSVSLGAISTSGIGIGYIITRPAPGAASVVAREITVRDVRYMPPGTPRYQIVEYSTFQVYAEHSEENLDLVAEQQGLLCQLDFDWTPGNGSAAAVHPGPTRGNVVNGPIDNLTIQRWTPWVNVSVAIPKIISGYYHAPAAMKFE</sequence>
<dbReference type="EMBL" id="KM668043">
    <property type="protein sequence ID" value="AJE25831.1"/>
    <property type="molecule type" value="Genomic_RNA"/>
</dbReference>
<evidence type="ECO:0000313" key="2">
    <source>
        <dbReference type="EMBL" id="AJE25831.1"/>
    </source>
</evidence>
<keyword evidence="2" id="KW-0946">Virion</keyword>
<keyword evidence="2" id="KW-0167">Capsid protein</keyword>
<name>A0A0B5CSK4_9VIRU</name>
<evidence type="ECO:0000256" key="1">
    <source>
        <dbReference type="SAM" id="MobiDB-lite"/>
    </source>
</evidence>
<feature type="region of interest" description="Disordered" evidence="1">
    <location>
        <begin position="1"/>
        <end position="63"/>
    </location>
</feature>
<reference evidence="2" key="1">
    <citation type="submission" date="2014-09" db="EMBL/GenBank/DDBJ databases">
        <title>Complete genome sequence of a novel Alphapartitivirus infecting Rhizoctonia fumigata AG-Ba isolate C-314 Baishi.</title>
        <authorList>
            <person name="Li Y."/>
            <person name="Yang G."/>
            <person name="Mo X."/>
        </authorList>
    </citation>
    <scope>NUCLEOTIDE SEQUENCE</scope>
    <source>
        <strain evidence="2">C-314</strain>
    </source>
</reference>
<organism evidence="2">
    <name type="scientific">Rhizoctonia fumigata partitivirus</name>
    <dbReference type="NCBI Taxonomy" id="1601835"/>
    <lineage>
        <taxon>Viruses</taxon>
        <taxon>Riboviria</taxon>
        <taxon>Orthornavirae</taxon>
        <taxon>Pisuviricota</taxon>
        <taxon>Duplopiviricetes</taxon>
        <taxon>Durnavirales</taxon>
        <taxon>Partitiviridae</taxon>
    </lineage>
</organism>
<dbReference type="GO" id="GO:0019028">
    <property type="term" value="C:viral capsid"/>
    <property type="evidence" value="ECO:0007669"/>
    <property type="project" value="UniProtKB-KW"/>
</dbReference>
<feature type="compositionally biased region" description="Low complexity" evidence="1">
    <location>
        <begin position="1"/>
        <end position="35"/>
    </location>
</feature>